<keyword evidence="2" id="KW-0808">Transferase</keyword>
<evidence type="ECO:0000313" key="2">
    <source>
        <dbReference type="EMBL" id="TDK36912.1"/>
    </source>
</evidence>
<proteinExistence type="predicted"/>
<comment type="caution">
    <text evidence="2">The sequence shown here is derived from an EMBL/GenBank/DDBJ whole genome shotgun (WGS) entry which is preliminary data.</text>
</comment>
<feature type="chain" id="PRO_5020732151" evidence="1">
    <location>
        <begin position="22"/>
        <end position="165"/>
    </location>
</feature>
<sequence>MTKMLLAAAAAIMLLPSASFAETLTFPSDAPVAQITIPDAWEPEETESGIQATSDDSAIYLSIDVADEKSTDKVIDDAVEFLESNGVKIDASTQKQSEDTFNGMKMANFDWSGTDKDGPASIGLSLVSPKPGKLLVITYWGTKGEQEKHGKELMAIINSLKSAGK</sequence>
<evidence type="ECO:0000313" key="3">
    <source>
        <dbReference type="Proteomes" id="UP000295238"/>
    </source>
</evidence>
<reference evidence="2 3" key="1">
    <citation type="submission" date="2019-03" db="EMBL/GenBank/DDBJ databases">
        <title>Rhizobium sp. nov., an bacterium isolated from biocrust in Mu Us Desert.</title>
        <authorList>
            <person name="Lixiong L."/>
        </authorList>
    </citation>
    <scope>NUCLEOTIDE SEQUENCE [LARGE SCALE GENOMIC DNA]</scope>
    <source>
        <strain evidence="2 3">SPY-1</strain>
    </source>
</reference>
<organism evidence="2 3">
    <name type="scientific">Rhizobium deserti</name>
    <dbReference type="NCBI Taxonomy" id="2547961"/>
    <lineage>
        <taxon>Bacteria</taxon>
        <taxon>Pseudomonadati</taxon>
        <taxon>Pseudomonadota</taxon>
        <taxon>Alphaproteobacteria</taxon>
        <taxon>Hyphomicrobiales</taxon>
        <taxon>Rhizobiaceae</taxon>
        <taxon>Rhizobium/Agrobacterium group</taxon>
        <taxon>Rhizobium</taxon>
    </lineage>
</organism>
<keyword evidence="3" id="KW-1185">Reference proteome</keyword>
<keyword evidence="1" id="KW-0732">Signal</keyword>
<keyword evidence="2" id="KW-0418">Kinase</keyword>
<gene>
    <name evidence="2" type="ORF">E2F50_08350</name>
</gene>
<dbReference type="OrthoDB" id="8288922at2"/>
<accession>A0A4R5UJ88</accession>
<protein>
    <submittedName>
        <fullName evidence="2">Histidine kinase</fullName>
    </submittedName>
</protein>
<dbReference type="RefSeq" id="WP_133315683.1">
    <property type="nucleotide sequence ID" value="NZ_SMTL01000002.1"/>
</dbReference>
<dbReference type="Proteomes" id="UP000295238">
    <property type="component" value="Unassembled WGS sequence"/>
</dbReference>
<dbReference type="GO" id="GO:0016301">
    <property type="term" value="F:kinase activity"/>
    <property type="evidence" value="ECO:0007669"/>
    <property type="project" value="UniProtKB-KW"/>
</dbReference>
<name>A0A4R5UJ88_9HYPH</name>
<evidence type="ECO:0000256" key="1">
    <source>
        <dbReference type="SAM" id="SignalP"/>
    </source>
</evidence>
<feature type="signal peptide" evidence="1">
    <location>
        <begin position="1"/>
        <end position="21"/>
    </location>
</feature>
<dbReference type="AlphaFoldDB" id="A0A4R5UJ88"/>
<dbReference type="EMBL" id="SMTL01000002">
    <property type="protein sequence ID" value="TDK36912.1"/>
    <property type="molecule type" value="Genomic_DNA"/>
</dbReference>